<dbReference type="InterPro" id="IPR036065">
    <property type="entry name" value="BolA-like_sf"/>
</dbReference>
<organism evidence="4 5">
    <name type="scientific">Spartinivicinus marinus</name>
    <dbReference type="NCBI Taxonomy" id="2994442"/>
    <lineage>
        <taxon>Bacteria</taxon>
        <taxon>Pseudomonadati</taxon>
        <taxon>Pseudomonadota</taxon>
        <taxon>Gammaproteobacteria</taxon>
        <taxon>Oceanospirillales</taxon>
        <taxon>Zooshikellaceae</taxon>
        <taxon>Spartinivicinus</taxon>
    </lineage>
</organism>
<accession>A0A853IEH0</accession>
<keyword evidence="5" id="KW-1185">Reference proteome</keyword>
<evidence type="ECO:0000256" key="2">
    <source>
        <dbReference type="ARBA" id="ARBA00074073"/>
    </source>
</evidence>
<dbReference type="AlphaFoldDB" id="A0A853IEH0"/>
<dbReference type="InterPro" id="IPR050961">
    <property type="entry name" value="BolA/IbaG_stress_morph_reg"/>
</dbReference>
<dbReference type="GO" id="GO:0005829">
    <property type="term" value="C:cytosol"/>
    <property type="evidence" value="ECO:0007669"/>
    <property type="project" value="TreeGrafter"/>
</dbReference>
<evidence type="ECO:0000313" key="5">
    <source>
        <dbReference type="Proteomes" id="UP000569732"/>
    </source>
</evidence>
<comment type="similarity">
    <text evidence="1 3">Belongs to the BolA/IbaG family.</text>
</comment>
<dbReference type="Pfam" id="PF01722">
    <property type="entry name" value="BolA"/>
    <property type="match status" value="1"/>
</dbReference>
<dbReference type="InterPro" id="IPR002634">
    <property type="entry name" value="BolA"/>
</dbReference>
<dbReference type="Gene3D" id="3.30.300.90">
    <property type="entry name" value="BolA-like"/>
    <property type="match status" value="1"/>
</dbReference>
<dbReference type="FunFam" id="3.30.300.90:FF:000001">
    <property type="entry name" value="Transcriptional regulator BolA"/>
    <property type="match status" value="1"/>
</dbReference>
<reference evidence="4 5" key="1">
    <citation type="submission" date="2020-07" db="EMBL/GenBank/DDBJ databases">
        <title>Endozoicomonas sp. nov., isolated from sediment.</title>
        <authorList>
            <person name="Gu T."/>
        </authorList>
    </citation>
    <scope>NUCLEOTIDE SEQUENCE [LARGE SCALE GENOMIC DNA]</scope>
    <source>
        <strain evidence="4 5">SM1973</strain>
    </source>
</reference>
<dbReference type="Proteomes" id="UP000569732">
    <property type="component" value="Unassembled WGS sequence"/>
</dbReference>
<name>A0A853IEH0_9GAMM</name>
<dbReference type="PANTHER" id="PTHR46229:SF2">
    <property type="entry name" value="BOLA-LIKE PROTEIN 1"/>
    <property type="match status" value="1"/>
</dbReference>
<evidence type="ECO:0000256" key="1">
    <source>
        <dbReference type="ARBA" id="ARBA00005578"/>
    </source>
</evidence>
<proteinExistence type="inferred from homology"/>
<dbReference type="GO" id="GO:0006351">
    <property type="term" value="P:DNA-templated transcription"/>
    <property type="evidence" value="ECO:0007669"/>
    <property type="project" value="TreeGrafter"/>
</dbReference>
<evidence type="ECO:0000256" key="3">
    <source>
        <dbReference type="RuleBase" id="RU003860"/>
    </source>
</evidence>
<dbReference type="PIRSF" id="PIRSF003113">
    <property type="entry name" value="BolA"/>
    <property type="match status" value="1"/>
</dbReference>
<comment type="caution">
    <text evidence="4">The sequence shown here is derived from an EMBL/GenBank/DDBJ whole genome shotgun (WGS) entry which is preliminary data.</text>
</comment>
<gene>
    <name evidence="4" type="ORF">H0A36_16305</name>
</gene>
<evidence type="ECO:0000313" key="4">
    <source>
        <dbReference type="EMBL" id="NYZ67575.1"/>
    </source>
</evidence>
<dbReference type="PANTHER" id="PTHR46229">
    <property type="entry name" value="BOLA TRANSCRIPTION REGULATOR"/>
    <property type="match status" value="1"/>
</dbReference>
<dbReference type="EMBL" id="JACCKB010000027">
    <property type="protein sequence ID" value="NYZ67575.1"/>
    <property type="molecule type" value="Genomic_DNA"/>
</dbReference>
<dbReference type="GO" id="GO:1990229">
    <property type="term" value="C:iron-sulfur cluster assembly complex"/>
    <property type="evidence" value="ECO:0007669"/>
    <property type="project" value="UniProtKB-ARBA"/>
</dbReference>
<dbReference type="RefSeq" id="WP_180569597.1">
    <property type="nucleotide sequence ID" value="NZ_JACCKB010000027.1"/>
</dbReference>
<sequence length="102" mass="11443">MSVQTEIEQKLTKALNPAYLAVINESHMHNVPPGSESHFKVVVVSADFAGKMPVKRHQLIYCLLAEEVQHKIHALALHTYTPDEWKKQAESAPDSPNCANKR</sequence>
<dbReference type="SUPFAM" id="SSF82657">
    <property type="entry name" value="BolA-like"/>
    <property type="match status" value="1"/>
</dbReference>
<protein>
    <recommendedName>
        <fullName evidence="2">DNA-binding transcriptional regulator BolA</fullName>
    </recommendedName>
</protein>